<feature type="compositionally biased region" description="Basic and acidic residues" evidence="9">
    <location>
        <begin position="1"/>
        <end position="10"/>
    </location>
</feature>
<evidence type="ECO:0000256" key="3">
    <source>
        <dbReference type="ARBA" id="ARBA00022630"/>
    </source>
</evidence>
<feature type="domain" description="ERV/ALR sulfhydryl oxidase" evidence="10">
    <location>
        <begin position="74"/>
        <end position="176"/>
    </location>
</feature>
<keyword evidence="5 8" id="KW-0560">Oxidoreductase</keyword>
<evidence type="ECO:0000256" key="1">
    <source>
        <dbReference type="ARBA" id="ARBA00001974"/>
    </source>
</evidence>
<dbReference type="Pfam" id="PF04777">
    <property type="entry name" value="Evr1_Alr"/>
    <property type="match status" value="1"/>
</dbReference>
<evidence type="ECO:0000256" key="9">
    <source>
        <dbReference type="SAM" id="MobiDB-lite"/>
    </source>
</evidence>
<organism evidence="11 12">
    <name type="scientific">Drechslerella dactyloides</name>
    <name type="common">Nematode-trapping fungus</name>
    <name type="synonym">Arthrobotrys dactyloides</name>
    <dbReference type="NCBI Taxonomy" id="74499"/>
    <lineage>
        <taxon>Eukaryota</taxon>
        <taxon>Fungi</taxon>
        <taxon>Dikarya</taxon>
        <taxon>Ascomycota</taxon>
        <taxon>Pezizomycotina</taxon>
        <taxon>Orbiliomycetes</taxon>
        <taxon>Orbiliales</taxon>
        <taxon>Orbiliaceae</taxon>
        <taxon>Drechslerella</taxon>
    </lineage>
</organism>
<dbReference type="InterPro" id="IPR017905">
    <property type="entry name" value="ERV/ALR_sulphydryl_oxidase"/>
</dbReference>
<evidence type="ECO:0000256" key="7">
    <source>
        <dbReference type="ARBA" id="ARBA00023157"/>
    </source>
</evidence>
<dbReference type="InterPro" id="IPR036774">
    <property type="entry name" value="ERV/ALR_sulphydryl_oxid_sf"/>
</dbReference>
<keyword evidence="6" id="KW-0496">Mitochondrion</keyword>
<evidence type="ECO:0000256" key="5">
    <source>
        <dbReference type="ARBA" id="ARBA00023002"/>
    </source>
</evidence>
<dbReference type="FunFam" id="1.20.120.310:FF:000003">
    <property type="entry name" value="Sulfhydryl oxidase"/>
    <property type="match status" value="1"/>
</dbReference>
<evidence type="ECO:0000313" key="12">
    <source>
        <dbReference type="Proteomes" id="UP001221413"/>
    </source>
</evidence>
<keyword evidence="12" id="KW-1185">Reference proteome</keyword>
<dbReference type="Proteomes" id="UP001221413">
    <property type="component" value="Unassembled WGS sequence"/>
</dbReference>
<name>A0AAD6NJE3_DREDA</name>
<feature type="region of interest" description="Disordered" evidence="9">
    <location>
        <begin position="1"/>
        <end position="34"/>
    </location>
</feature>
<keyword evidence="7" id="KW-1015">Disulfide bond</keyword>
<evidence type="ECO:0000256" key="6">
    <source>
        <dbReference type="ARBA" id="ARBA00023128"/>
    </source>
</evidence>
<dbReference type="PANTHER" id="PTHR12645:SF0">
    <property type="entry name" value="FAD-LINKED SULFHYDRYL OXIDASE ALR"/>
    <property type="match status" value="1"/>
</dbReference>
<dbReference type="PANTHER" id="PTHR12645">
    <property type="entry name" value="ALR/ERV"/>
    <property type="match status" value="1"/>
</dbReference>
<dbReference type="AlphaFoldDB" id="A0AAD6NJE3"/>
<dbReference type="PROSITE" id="PS51324">
    <property type="entry name" value="ERV_ALR"/>
    <property type="match status" value="1"/>
</dbReference>
<comment type="caution">
    <text evidence="11">The sequence shown here is derived from an EMBL/GenBank/DDBJ whole genome shotgun (WGS) entry which is preliminary data.</text>
</comment>
<dbReference type="GO" id="GO:0016971">
    <property type="term" value="F:flavin-dependent sulfhydryl oxidase activity"/>
    <property type="evidence" value="ECO:0007669"/>
    <property type="project" value="InterPro"/>
</dbReference>
<proteinExistence type="predicted"/>
<evidence type="ECO:0000313" key="11">
    <source>
        <dbReference type="EMBL" id="KAJ6258938.1"/>
    </source>
</evidence>
<comment type="catalytic activity">
    <reaction evidence="8">
        <text>2 R'C(R)SH + O2 = R'C(R)S-S(R)CR' + H2O2</text>
        <dbReference type="Rhea" id="RHEA:17357"/>
        <dbReference type="ChEBI" id="CHEBI:15379"/>
        <dbReference type="ChEBI" id="CHEBI:16240"/>
        <dbReference type="ChEBI" id="CHEBI:16520"/>
        <dbReference type="ChEBI" id="CHEBI:17412"/>
        <dbReference type="EC" id="1.8.3.2"/>
    </reaction>
</comment>
<evidence type="ECO:0000259" key="10">
    <source>
        <dbReference type="PROSITE" id="PS51324"/>
    </source>
</evidence>
<keyword evidence="3 8" id="KW-0285">Flavoprotein</keyword>
<dbReference type="Gene3D" id="1.20.120.310">
    <property type="entry name" value="ERV/ALR sulfhydryl oxidase domain"/>
    <property type="match status" value="1"/>
</dbReference>
<keyword evidence="4 8" id="KW-0274">FAD</keyword>
<dbReference type="EMBL" id="JAQGDS010000007">
    <property type="protein sequence ID" value="KAJ6258938.1"/>
    <property type="molecule type" value="Genomic_DNA"/>
</dbReference>
<dbReference type="Gene3D" id="4.10.320.60">
    <property type="match status" value="1"/>
</dbReference>
<sequence length="186" mass="20975">MTADDTEKQAEATQLPQPPAHKGTISKSGIILGPDGKPCRSCNSYRDMANMSRMLTGGKAKIASVPTASERADCPPDVEQLGRSTWNLLHTLTATYPPTPTPSQKSDMNNFITILSRIYPCWFCAEDFATWIKQPENTPQLDSQEDFGRWMCKAHNAVNKKLGKQEFDCNFWKERWKDGWKDGRCD</sequence>
<evidence type="ECO:0000256" key="2">
    <source>
        <dbReference type="ARBA" id="ARBA00004569"/>
    </source>
</evidence>
<protein>
    <recommendedName>
        <fullName evidence="8">Sulfhydryl oxidase</fullName>
        <ecNumber evidence="8">1.8.3.2</ecNumber>
    </recommendedName>
</protein>
<dbReference type="SUPFAM" id="SSF69000">
    <property type="entry name" value="FAD-dependent thiol oxidase"/>
    <property type="match status" value="1"/>
</dbReference>
<reference evidence="11" key="1">
    <citation type="submission" date="2023-01" db="EMBL/GenBank/DDBJ databases">
        <title>The chitinases involved in constricting ring structure development in the nematode-trapping fungus Drechslerella dactyloides.</title>
        <authorList>
            <person name="Wang R."/>
            <person name="Zhang L."/>
            <person name="Tang P."/>
            <person name="Li S."/>
            <person name="Liang L."/>
        </authorList>
    </citation>
    <scope>NUCLEOTIDE SEQUENCE</scope>
    <source>
        <strain evidence="11">YMF1.00031</strain>
    </source>
</reference>
<dbReference type="GO" id="GO:0050660">
    <property type="term" value="F:flavin adenine dinucleotide binding"/>
    <property type="evidence" value="ECO:0007669"/>
    <property type="project" value="TreeGrafter"/>
</dbReference>
<dbReference type="InterPro" id="IPR039799">
    <property type="entry name" value="ALR/ERV"/>
</dbReference>
<dbReference type="GO" id="GO:0005758">
    <property type="term" value="C:mitochondrial intermembrane space"/>
    <property type="evidence" value="ECO:0007669"/>
    <property type="project" value="UniProtKB-SubCell"/>
</dbReference>
<comment type="cofactor">
    <cofactor evidence="1 8">
        <name>FAD</name>
        <dbReference type="ChEBI" id="CHEBI:57692"/>
    </cofactor>
</comment>
<evidence type="ECO:0000256" key="8">
    <source>
        <dbReference type="RuleBase" id="RU371123"/>
    </source>
</evidence>
<evidence type="ECO:0000256" key="4">
    <source>
        <dbReference type="ARBA" id="ARBA00022827"/>
    </source>
</evidence>
<comment type="subcellular location">
    <subcellularLocation>
        <location evidence="2">Mitochondrion intermembrane space</location>
    </subcellularLocation>
</comment>
<dbReference type="EC" id="1.8.3.2" evidence="8"/>
<accession>A0AAD6NJE3</accession>
<gene>
    <name evidence="11" type="ORF">Dda_5833</name>
</gene>